<evidence type="ECO:0000313" key="2">
    <source>
        <dbReference type="Proteomes" id="UP000323380"/>
    </source>
</evidence>
<name>A0A5D0NUX7_9ACTN</name>
<evidence type="ECO:0000313" key="1">
    <source>
        <dbReference type="EMBL" id="TYB48306.1"/>
    </source>
</evidence>
<reference evidence="1 2" key="1">
    <citation type="submission" date="2019-08" db="EMBL/GenBank/DDBJ databases">
        <title>Actinomadura sp. nov. CYP1-5 isolated from mountain soil.</title>
        <authorList>
            <person name="Songsumanus A."/>
            <person name="Kuncharoen N."/>
            <person name="Kudo T."/>
            <person name="Yuki M."/>
            <person name="Igarashi Y."/>
            <person name="Tanasupawat S."/>
        </authorList>
    </citation>
    <scope>NUCLEOTIDE SEQUENCE [LARGE SCALE GENOMIC DNA]</scope>
    <source>
        <strain evidence="1 2">JCM 14158</strain>
    </source>
</reference>
<gene>
    <name evidence="1" type="ORF">FXF69_03595</name>
</gene>
<proteinExistence type="predicted"/>
<sequence>MPSGTYLLMNEDAEEHFQCAPGPGGWRYVSRRSDGVRTDLVVDARWRQVRVEIVTPTWWLRGGVTGAHVAWVRASGETAGAAEETGTEHAELASGFLFDSPAFLVAAAHSLGLAEGAQTTVRLVRLSGPSLSPLTVTWRWSRGETSTYETETEPLPVSRYDVADLATGEVETVHLAGDVVVGAPGVELTELDSPPNLRT</sequence>
<dbReference type="STRING" id="1220554.GCA_001552135_08343"/>
<comment type="caution">
    <text evidence="1">The sequence shown here is derived from an EMBL/GenBank/DDBJ whole genome shotgun (WGS) entry which is preliminary data.</text>
</comment>
<dbReference type="Proteomes" id="UP000323380">
    <property type="component" value="Unassembled WGS sequence"/>
</dbReference>
<dbReference type="EMBL" id="VSFG01000001">
    <property type="protein sequence ID" value="TYB48306.1"/>
    <property type="molecule type" value="Genomic_DNA"/>
</dbReference>
<keyword evidence="2" id="KW-1185">Reference proteome</keyword>
<evidence type="ECO:0008006" key="3">
    <source>
        <dbReference type="Google" id="ProtNLM"/>
    </source>
</evidence>
<protein>
    <recommendedName>
        <fullName evidence="3">Glycolipid-binding domain-containing protein</fullName>
    </recommendedName>
</protein>
<dbReference type="AlphaFoldDB" id="A0A5D0NUX7"/>
<accession>A0A5D0NUX7</accession>
<organism evidence="1 2">
    <name type="scientific">Actinomadura chibensis</name>
    <dbReference type="NCBI Taxonomy" id="392828"/>
    <lineage>
        <taxon>Bacteria</taxon>
        <taxon>Bacillati</taxon>
        <taxon>Actinomycetota</taxon>
        <taxon>Actinomycetes</taxon>
        <taxon>Streptosporangiales</taxon>
        <taxon>Thermomonosporaceae</taxon>
        <taxon>Actinomadura</taxon>
    </lineage>
</organism>